<evidence type="ECO:0000313" key="2">
    <source>
        <dbReference type="EMBL" id="KAJ7026452.1"/>
    </source>
</evidence>
<feature type="compositionally biased region" description="Basic and acidic residues" evidence="1">
    <location>
        <begin position="242"/>
        <end position="255"/>
    </location>
</feature>
<dbReference type="EMBL" id="JARJCM010000138">
    <property type="protein sequence ID" value="KAJ7026452.1"/>
    <property type="molecule type" value="Genomic_DNA"/>
</dbReference>
<feature type="compositionally biased region" description="Polar residues" evidence="1">
    <location>
        <begin position="338"/>
        <end position="349"/>
    </location>
</feature>
<evidence type="ECO:0000256" key="1">
    <source>
        <dbReference type="SAM" id="MobiDB-lite"/>
    </source>
</evidence>
<protein>
    <submittedName>
        <fullName evidence="2">Uncharacterized protein</fullName>
    </submittedName>
</protein>
<feature type="compositionally biased region" description="Basic and acidic residues" evidence="1">
    <location>
        <begin position="509"/>
        <end position="521"/>
    </location>
</feature>
<feature type="compositionally biased region" description="Basic and acidic residues" evidence="1">
    <location>
        <begin position="469"/>
        <end position="494"/>
    </location>
</feature>
<feature type="region of interest" description="Disordered" evidence="1">
    <location>
        <begin position="335"/>
        <end position="356"/>
    </location>
</feature>
<comment type="caution">
    <text evidence="2">The sequence shown here is derived from an EMBL/GenBank/DDBJ whole genome shotgun (WGS) entry which is preliminary data.</text>
</comment>
<dbReference type="Proteomes" id="UP001218188">
    <property type="component" value="Unassembled WGS sequence"/>
</dbReference>
<feature type="region of interest" description="Disordered" evidence="1">
    <location>
        <begin position="151"/>
        <end position="266"/>
    </location>
</feature>
<proteinExistence type="predicted"/>
<feature type="compositionally biased region" description="Basic and acidic residues" evidence="1">
    <location>
        <begin position="530"/>
        <end position="540"/>
    </location>
</feature>
<dbReference type="AlphaFoldDB" id="A0AAD6WV73"/>
<keyword evidence="3" id="KW-1185">Reference proteome</keyword>
<feature type="compositionally biased region" description="Acidic residues" evidence="1">
    <location>
        <begin position="459"/>
        <end position="468"/>
    </location>
</feature>
<organism evidence="2 3">
    <name type="scientific">Mycena alexandri</name>
    <dbReference type="NCBI Taxonomy" id="1745969"/>
    <lineage>
        <taxon>Eukaryota</taxon>
        <taxon>Fungi</taxon>
        <taxon>Dikarya</taxon>
        <taxon>Basidiomycota</taxon>
        <taxon>Agaricomycotina</taxon>
        <taxon>Agaricomycetes</taxon>
        <taxon>Agaricomycetidae</taxon>
        <taxon>Agaricales</taxon>
        <taxon>Marasmiineae</taxon>
        <taxon>Mycenaceae</taxon>
        <taxon>Mycena</taxon>
    </lineage>
</organism>
<gene>
    <name evidence="2" type="ORF">C8F04DRAFT_1125432</name>
</gene>
<feature type="region of interest" description="Disordered" evidence="1">
    <location>
        <begin position="418"/>
        <end position="580"/>
    </location>
</feature>
<evidence type="ECO:0000313" key="3">
    <source>
        <dbReference type="Proteomes" id="UP001218188"/>
    </source>
</evidence>
<feature type="compositionally biased region" description="Basic and acidic residues" evidence="1">
    <location>
        <begin position="549"/>
        <end position="559"/>
    </location>
</feature>
<feature type="compositionally biased region" description="Low complexity" evidence="1">
    <location>
        <begin position="303"/>
        <end position="314"/>
    </location>
</feature>
<accession>A0AAD6WV73</accession>
<feature type="region of interest" description="Disordered" evidence="1">
    <location>
        <begin position="303"/>
        <end position="323"/>
    </location>
</feature>
<sequence>MANNCLMPACPSSSSKTCSHTHRPFLVTVFWKPHLRAMPRTYSYPRAEVDFRCPLGCVLGWSQYDSYRLLSAHVQNRHDEIVLYVAVKASGNKDAETCRVVQSGPPIPREPSYDNLKAELESSTSGLLYLHLALPATIMKKLASLNIPMQGFGPAVAGPKRNTTSSRLLSGEEEEDSSSSDGPLPPKQKCKHVVVGAERKRRTTSDRRPSDEDEEDSSSCDDSPPMQTPGYVAGAAERKRKITSDHQSSEEKEQDMSFNPVPHRQKRRHILRVLSDAESDTDTMVATAVQTIYSSDLSSILISPSKPARSPRSPQGTITPQGNQMIFTPVLIRPGLQAPQSPQTPSRSGPSGGSVLVATPVLNRYTKTGVSGTVIVSRPPTVPSPSFRGLHLEKTETAAGGDTNDMTDYGNLGSPHVNSVGPHSPYMTPVSPESGGDDFPWDFHDKANPFSAGQTLSGDEGEGLEDLDHDPLIHPTQDVRAKEVPHRPISRGEREELEEFDCDPPQHLSEGEQPEHLDRVPSMHPPQDMQSKEVSHRSEEQEGTPPEEPLVHSPDEPVQAKEVSPNQQGIPEEEDLAPPEPSILYCDSPACKAVELTDEHIWDHGHPVSFTHPHRVDATHQFKAKMFRCYPDLKFYCICGSTFGTASEGKAHLDALNGNNMGHPRVWTSPVMKNRVPGSRPAT</sequence>
<reference evidence="2" key="1">
    <citation type="submission" date="2023-03" db="EMBL/GenBank/DDBJ databases">
        <title>Massive genome expansion in bonnet fungi (Mycena s.s.) driven by repeated elements and novel gene families across ecological guilds.</title>
        <authorList>
            <consortium name="Lawrence Berkeley National Laboratory"/>
            <person name="Harder C.B."/>
            <person name="Miyauchi S."/>
            <person name="Viragh M."/>
            <person name="Kuo A."/>
            <person name="Thoen E."/>
            <person name="Andreopoulos B."/>
            <person name="Lu D."/>
            <person name="Skrede I."/>
            <person name="Drula E."/>
            <person name="Henrissat B."/>
            <person name="Morin E."/>
            <person name="Kohler A."/>
            <person name="Barry K."/>
            <person name="LaButti K."/>
            <person name="Morin E."/>
            <person name="Salamov A."/>
            <person name="Lipzen A."/>
            <person name="Mereny Z."/>
            <person name="Hegedus B."/>
            <person name="Baldrian P."/>
            <person name="Stursova M."/>
            <person name="Weitz H."/>
            <person name="Taylor A."/>
            <person name="Grigoriev I.V."/>
            <person name="Nagy L.G."/>
            <person name="Martin F."/>
            <person name="Kauserud H."/>
        </authorList>
    </citation>
    <scope>NUCLEOTIDE SEQUENCE</scope>
    <source>
        <strain evidence="2">CBHHK200</strain>
    </source>
</reference>
<name>A0AAD6WV73_9AGAR</name>